<dbReference type="EMBL" id="JBHTEY010000004">
    <property type="protein sequence ID" value="MFC7613787.1"/>
    <property type="molecule type" value="Genomic_DNA"/>
</dbReference>
<evidence type="ECO:0000313" key="2">
    <source>
        <dbReference type="EMBL" id="MFC7613787.1"/>
    </source>
</evidence>
<accession>A0ABW2TLF5</accession>
<sequence>MAIGLIVAGVVLMILPAATALDGRFATPVGLVCLAGGLGLLLLRARKTSRLEPGDDGAEV</sequence>
<evidence type="ECO:0000313" key="3">
    <source>
        <dbReference type="Proteomes" id="UP001596512"/>
    </source>
</evidence>
<reference evidence="3" key="1">
    <citation type="journal article" date="2019" name="Int. J. Syst. Evol. Microbiol.">
        <title>The Global Catalogue of Microorganisms (GCM) 10K type strain sequencing project: providing services to taxonomists for standard genome sequencing and annotation.</title>
        <authorList>
            <consortium name="The Broad Institute Genomics Platform"/>
            <consortium name="The Broad Institute Genome Sequencing Center for Infectious Disease"/>
            <person name="Wu L."/>
            <person name="Ma J."/>
        </authorList>
    </citation>
    <scope>NUCLEOTIDE SEQUENCE [LARGE SCALE GENOMIC DNA]</scope>
    <source>
        <strain evidence="3">JCM 17695</strain>
    </source>
</reference>
<dbReference type="Proteomes" id="UP001596512">
    <property type="component" value="Unassembled WGS sequence"/>
</dbReference>
<protein>
    <recommendedName>
        <fullName evidence="4">LPXTG cell wall anchor domain-containing protein</fullName>
    </recommendedName>
</protein>
<evidence type="ECO:0000256" key="1">
    <source>
        <dbReference type="SAM" id="Phobius"/>
    </source>
</evidence>
<organism evidence="2 3">
    <name type="scientific">Actinokineospora soli</name>
    <dbReference type="NCBI Taxonomy" id="1048753"/>
    <lineage>
        <taxon>Bacteria</taxon>
        <taxon>Bacillati</taxon>
        <taxon>Actinomycetota</taxon>
        <taxon>Actinomycetes</taxon>
        <taxon>Pseudonocardiales</taxon>
        <taxon>Pseudonocardiaceae</taxon>
        <taxon>Actinokineospora</taxon>
    </lineage>
</organism>
<keyword evidence="3" id="KW-1185">Reference proteome</keyword>
<keyword evidence="1" id="KW-1133">Transmembrane helix</keyword>
<keyword evidence="1" id="KW-0472">Membrane</keyword>
<name>A0ABW2TLF5_9PSEU</name>
<evidence type="ECO:0008006" key="4">
    <source>
        <dbReference type="Google" id="ProtNLM"/>
    </source>
</evidence>
<keyword evidence="1" id="KW-0812">Transmembrane</keyword>
<gene>
    <name evidence="2" type="ORF">ACFQV2_09595</name>
</gene>
<proteinExistence type="predicted"/>
<feature type="transmembrane region" description="Helical" evidence="1">
    <location>
        <begin position="26"/>
        <end position="43"/>
    </location>
</feature>
<comment type="caution">
    <text evidence="2">The sequence shown here is derived from an EMBL/GenBank/DDBJ whole genome shotgun (WGS) entry which is preliminary data.</text>
</comment>